<name>A0A387AQW3_9LACO</name>
<keyword evidence="3" id="KW-0813">Transport</keyword>
<dbReference type="InterPro" id="IPR002781">
    <property type="entry name" value="TM_pro_TauE-like"/>
</dbReference>
<dbReference type="OrthoDB" id="2329556at2"/>
<dbReference type="Proteomes" id="UP000272003">
    <property type="component" value="Chromosome"/>
</dbReference>
<evidence type="ECO:0000256" key="3">
    <source>
        <dbReference type="ARBA" id="ARBA00022448"/>
    </source>
</evidence>
<keyword evidence="7 8" id="KW-0472">Membrane</keyword>
<accession>A0A387AQW3</accession>
<keyword evidence="5 8" id="KW-0812">Transmembrane</keyword>
<dbReference type="AlphaFoldDB" id="A0A387AQW3"/>
<dbReference type="PANTHER" id="PTHR30269:SF0">
    <property type="entry name" value="MEMBRANE TRANSPORTER PROTEIN YFCA-RELATED"/>
    <property type="match status" value="1"/>
</dbReference>
<dbReference type="EMBL" id="CP032626">
    <property type="protein sequence ID" value="AYF92018.1"/>
    <property type="molecule type" value="Genomic_DNA"/>
</dbReference>
<evidence type="ECO:0000256" key="4">
    <source>
        <dbReference type="ARBA" id="ARBA00022475"/>
    </source>
</evidence>
<feature type="transmembrane region" description="Helical" evidence="8">
    <location>
        <begin position="309"/>
        <end position="332"/>
    </location>
</feature>
<reference evidence="9 10" key="1">
    <citation type="submission" date="2018-09" db="EMBL/GenBank/DDBJ databases">
        <title>Genome sequencing of strain BHWM-4.</title>
        <authorList>
            <person name="Heo J."/>
            <person name="Kim S.-J."/>
            <person name="Kwon S.-W."/>
        </authorList>
    </citation>
    <scope>NUCLEOTIDE SEQUENCE [LARGE SCALE GENOMIC DNA]</scope>
    <source>
        <strain evidence="9 10">BHWM-4</strain>
    </source>
</reference>
<gene>
    <name evidence="9" type="ORF">D7I45_00210</name>
</gene>
<feature type="transmembrane region" description="Helical" evidence="8">
    <location>
        <begin position="94"/>
        <end position="114"/>
    </location>
</feature>
<evidence type="ECO:0000256" key="2">
    <source>
        <dbReference type="ARBA" id="ARBA00009142"/>
    </source>
</evidence>
<feature type="transmembrane region" description="Helical" evidence="8">
    <location>
        <begin position="61"/>
        <end position="88"/>
    </location>
</feature>
<dbReference type="GO" id="GO:0005886">
    <property type="term" value="C:plasma membrane"/>
    <property type="evidence" value="ECO:0007669"/>
    <property type="project" value="UniProtKB-SubCell"/>
</dbReference>
<comment type="similarity">
    <text evidence="2 8">Belongs to the 4-toluene sulfonate uptake permease (TSUP) (TC 2.A.102) family.</text>
</comment>
<feature type="transmembrane region" description="Helical" evidence="8">
    <location>
        <begin position="166"/>
        <end position="184"/>
    </location>
</feature>
<evidence type="ECO:0000256" key="7">
    <source>
        <dbReference type="ARBA" id="ARBA00023136"/>
    </source>
</evidence>
<dbReference type="KEGG" id="abom:D7I45_00210"/>
<proteinExistence type="inferred from homology"/>
<dbReference type="PANTHER" id="PTHR30269">
    <property type="entry name" value="TRANSMEMBRANE PROTEIN YFCA"/>
    <property type="match status" value="1"/>
</dbReference>
<evidence type="ECO:0000313" key="9">
    <source>
        <dbReference type="EMBL" id="AYF92018.1"/>
    </source>
</evidence>
<feature type="transmembrane region" description="Helical" evidence="8">
    <location>
        <begin position="271"/>
        <end position="297"/>
    </location>
</feature>
<dbReference type="InterPro" id="IPR052017">
    <property type="entry name" value="TSUP"/>
</dbReference>
<feature type="transmembrane region" description="Helical" evidence="8">
    <location>
        <begin position="217"/>
        <end position="243"/>
    </location>
</feature>
<keyword evidence="6 8" id="KW-1133">Transmembrane helix</keyword>
<sequence length="335" mass="36486">MLSLYTICFCLRNSLILLLLKFKNTLLDICDDSQVSFLFGRFYKNVKIKKDILILHKGRNVITILGFSIWTLLLFVPVGIIAGILGTVTGLASLASYPALLYLAGLPAVSANVVNKASLMFNAIGSCVSSTRELHGHWKELGKIMLAIFFGGISGAILLTTLPSSSFTHIVPVFIAFGGIMILLPSKKAESKTNVETDFDPEENTHKVRTGLKTVGIIVLTYLIGAYSGYFGAASGILLLVLLNRTTQDEYVVNNALRNVAMGAANIVATIYYAFYAHVIWVMVLPLGIGFLIGGYIGPKIVRVLPVKFIRILTGILALILAYTQFASAYNIHLF</sequence>
<dbReference type="Pfam" id="PF01925">
    <property type="entry name" value="TauE"/>
    <property type="match status" value="1"/>
</dbReference>
<evidence type="ECO:0000256" key="6">
    <source>
        <dbReference type="ARBA" id="ARBA00022989"/>
    </source>
</evidence>
<evidence type="ECO:0000256" key="8">
    <source>
        <dbReference type="RuleBase" id="RU363041"/>
    </source>
</evidence>
<keyword evidence="10" id="KW-1185">Reference proteome</keyword>
<organism evidence="9 10">
    <name type="scientific">Apilactobacillus bombintestini</name>
    <dbReference type="NCBI Taxonomy" id="2419772"/>
    <lineage>
        <taxon>Bacteria</taxon>
        <taxon>Bacillati</taxon>
        <taxon>Bacillota</taxon>
        <taxon>Bacilli</taxon>
        <taxon>Lactobacillales</taxon>
        <taxon>Lactobacillaceae</taxon>
        <taxon>Apilactobacillus</taxon>
    </lineage>
</organism>
<feature type="transmembrane region" description="Helical" evidence="8">
    <location>
        <begin position="141"/>
        <end position="160"/>
    </location>
</feature>
<evidence type="ECO:0000313" key="10">
    <source>
        <dbReference type="Proteomes" id="UP000272003"/>
    </source>
</evidence>
<keyword evidence="4 8" id="KW-1003">Cell membrane</keyword>
<comment type="subcellular location">
    <subcellularLocation>
        <location evidence="1 8">Cell membrane</location>
        <topology evidence="1 8">Multi-pass membrane protein</topology>
    </subcellularLocation>
</comment>
<evidence type="ECO:0000256" key="5">
    <source>
        <dbReference type="ARBA" id="ARBA00022692"/>
    </source>
</evidence>
<protein>
    <recommendedName>
        <fullName evidence="8">Probable membrane transporter protein</fullName>
    </recommendedName>
</protein>
<evidence type="ECO:0000256" key="1">
    <source>
        <dbReference type="ARBA" id="ARBA00004651"/>
    </source>
</evidence>